<dbReference type="PANTHER" id="PTHR43671">
    <property type="entry name" value="SERINE/THREONINE-PROTEIN KINASE NEK"/>
    <property type="match status" value="1"/>
</dbReference>
<dbReference type="EC" id="2.7.11.1" evidence="1"/>
<dbReference type="GO" id="GO:0004674">
    <property type="term" value="F:protein serine/threonine kinase activity"/>
    <property type="evidence" value="ECO:0007669"/>
    <property type="project" value="UniProtKB-EC"/>
</dbReference>
<dbReference type="OrthoDB" id="5809444at2759"/>
<dbReference type="SMART" id="SM00248">
    <property type="entry name" value="ANK"/>
    <property type="match status" value="3"/>
</dbReference>
<dbReference type="Pfam" id="PF12796">
    <property type="entry name" value="Ank_2"/>
    <property type="match status" value="1"/>
</dbReference>
<evidence type="ECO:0000256" key="2">
    <source>
        <dbReference type="ARBA" id="ARBA00022679"/>
    </source>
</evidence>
<name>A0A4Z1SMP5_GIAMU</name>
<dbReference type="InterPro" id="IPR050660">
    <property type="entry name" value="NEK_Ser/Thr_kinase"/>
</dbReference>
<dbReference type="EMBL" id="VDLU01000004">
    <property type="protein sequence ID" value="TNJ26964.1"/>
    <property type="molecule type" value="Genomic_DNA"/>
</dbReference>
<comment type="caution">
    <text evidence="7">The sequence shown here is derived from an EMBL/GenBank/DDBJ whole genome shotgun (WGS) entry which is preliminary data.</text>
</comment>
<dbReference type="VEuPathDB" id="GiardiaDB:GMRT_15091"/>
<sequence length="583" mass="63664">MPHPEPKAAVSPVDVELEKILALGDYTAAALGTVDASGSIFRVTTPRHSQAVALRYFPIGELPRQVVEACIEEITHTVRYRHLNIMVQHPPLLKQDSLLIETEFCVGGRLEYYIQNVKASGYALEESKVWMFVAQIAAGLAYLHSPRNGLGVRPHGALRPGNIAFRSDVTLKIGDYGLTKTLSTLAPEAYEQAMRYAAPEVRQTGIPSPPGDIWSVGCITYELCTFKKPSMPASAMLRRVKLGLQGYSPELCKFISSCLQVDPDARLTAEKALGLPQVKGAANELSKRVKERAEVSDDPTAPNQFDDDPRLAALKMAIKADSYELAKANVEHLTEGSASELLKYAIKARSVTVLPILCNKISERHILVELGAQKPLARQKDDTALIQALREEAPISIEGCRDQLGILTSTGSALIWAARSARVDVIPDLLCELGLQDRTGLTALMEAAGRGFLGCARYLQAEARMRTLDGITALMWAAIGGHESCVQLLKEYEEGLQTTKSFKLGRYHGGGWTALMFAACEGHPACVTLLLSEQALRNTFGESALDLARRQLADGCAWDAFRYRHCIRLLEEASTPLDRPSSG</sequence>
<keyword evidence="5" id="KW-0067">ATP-binding</keyword>
<protein>
    <recommendedName>
        <fullName evidence="1">non-specific serine/threonine protein kinase</fullName>
        <ecNumber evidence="1">2.7.11.1</ecNumber>
    </recommendedName>
</protein>
<dbReference type="InterPro" id="IPR011009">
    <property type="entry name" value="Kinase-like_dom_sf"/>
</dbReference>
<dbReference type="Proteomes" id="UP000315496">
    <property type="component" value="Chromosome 4"/>
</dbReference>
<dbReference type="SUPFAM" id="SSF56112">
    <property type="entry name" value="Protein kinase-like (PK-like)"/>
    <property type="match status" value="1"/>
</dbReference>
<organism evidence="7 8">
    <name type="scientific">Giardia muris</name>
    <dbReference type="NCBI Taxonomy" id="5742"/>
    <lineage>
        <taxon>Eukaryota</taxon>
        <taxon>Metamonada</taxon>
        <taxon>Diplomonadida</taxon>
        <taxon>Hexamitidae</taxon>
        <taxon>Giardiinae</taxon>
        <taxon>Giardia</taxon>
    </lineage>
</organism>
<accession>A0A4Z1SMP5</accession>
<dbReference type="Pfam" id="PF00023">
    <property type="entry name" value="Ank"/>
    <property type="match status" value="1"/>
</dbReference>
<dbReference type="PROSITE" id="PS50011">
    <property type="entry name" value="PROTEIN_KINASE_DOM"/>
    <property type="match status" value="1"/>
</dbReference>
<evidence type="ECO:0000313" key="8">
    <source>
        <dbReference type="Proteomes" id="UP000315496"/>
    </source>
</evidence>
<evidence type="ECO:0000256" key="5">
    <source>
        <dbReference type="ARBA" id="ARBA00022840"/>
    </source>
</evidence>
<dbReference type="InterPro" id="IPR002110">
    <property type="entry name" value="Ankyrin_rpt"/>
</dbReference>
<dbReference type="Pfam" id="PF00069">
    <property type="entry name" value="Pkinase"/>
    <property type="match status" value="1"/>
</dbReference>
<gene>
    <name evidence="7" type="ORF">GMRT_15091</name>
</gene>
<dbReference type="Gene3D" id="1.10.510.10">
    <property type="entry name" value="Transferase(Phosphotransferase) domain 1"/>
    <property type="match status" value="1"/>
</dbReference>
<proteinExistence type="predicted"/>
<keyword evidence="3" id="KW-0547">Nucleotide-binding</keyword>
<dbReference type="InterPro" id="IPR000719">
    <property type="entry name" value="Prot_kinase_dom"/>
</dbReference>
<reference evidence="7 8" key="1">
    <citation type="submission" date="2019-05" db="EMBL/GenBank/DDBJ databases">
        <title>The compact genome of Giardia muris reveals important steps in the evolution of intestinal protozoan parasites.</title>
        <authorList>
            <person name="Xu F."/>
            <person name="Jimenez-Gonzalez A."/>
            <person name="Einarsson E."/>
            <person name="Astvaldsson A."/>
            <person name="Peirasmaki D."/>
            <person name="Eckmann L."/>
            <person name="Andersson J.O."/>
            <person name="Svard S.G."/>
            <person name="Jerlstrom-Hultqvist J."/>
        </authorList>
    </citation>
    <scope>NUCLEOTIDE SEQUENCE [LARGE SCALE GENOMIC DNA]</scope>
    <source>
        <strain evidence="7 8">Roberts-Thomson</strain>
    </source>
</reference>
<evidence type="ECO:0000256" key="4">
    <source>
        <dbReference type="ARBA" id="ARBA00022777"/>
    </source>
</evidence>
<evidence type="ECO:0000259" key="6">
    <source>
        <dbReference type="PROSITE" id="PS50011"/>
    </source>
</evidence>
<dbReference type="Gene3D" id="1.25.40.20">
    <property type="entry name" value="Ankyrin repeat-containing domain"/>
    <property type="match status" value="2"/>
</dbReference>
<evidence type="ECO:0000256" key="1">
    <source>
        <dbReference type="ARBA" id="ARBA00012513"/>
    </source>
</evidence>
<keyword evidence="4 7" id="KW-0418">Kinase</keyword>
<dbReference type="PANTHER" id="PTHR43671:SF13">
    <property type="entry name" value="SERINE_THREONINE-PROTEIN KINASE NEK2"/>
    <property type="match status" value="1"/>
</dbReference>
<dbReference type="SUPFAM" id="SSF48403">
    <property type="entry name" value="Ankyrin repeat"/>
    <property type="match status" value="1"/>
</dbReference>
<dbReference type="GO" id="GO:0005524">
    <property type="term" value="F:ATP binding"/>
    <property type="evidence" value="ECO:0007669"/>
    <property type="project" value="UniProtKB-KW"/>
</dbReference>
<evidence type="ECO:0000313" key="7">
    <source>
        <dbReference type="EMBL" id="TNJ26964.1"/>
    </source>
</evidence>
<evidence type="ECO:0000256" key="3">
    <source>
        <dbReference type="ARBA" id="ARBA00022741"/>
    </source>
</evidence>
<feature type="domain" description="Protein kinase" evidence="6">
    <location>
        <begin position="15"/>
        <end position="278"/>
    </location>
</feature>
<dbReference type="InterPro" id="IPR036770">
    <property type="entry name" value="Ankyrin_rpt-contain_sf"/>
</dbReference>
<keyword evidence="2" id="KW-0808">Transferase</keyword>
<dbReference type="AlphaFoldDB" id="A0A4Z1SMP5"/>
<keyword evidence="8" id="KW-1185">Reference proteome</keyword>